<evidence type="ECO:0000256" key="1">
    <source>
        <dbReference type="ARBA" id="ARBA00022723"/>
    </source>
</evidence>
<evidence type="ECO:0000256" key="2">
    <source>
        <dbReference type="ARBA" id="ARBA00023015"/>
    </source>
</evidence>
<evidence type="ECO:0000256" key="7">
    <source>
        <dbReference type="SAM" id="MobiDB-lite"/>
    </source>
</evidence>
<name>A0A1L9RPT1_ASPWE</name>
<dbReference type="PROSITE" id="PS50048">
    <property type="entry name" value="ZN2_CY6_FUNGAL_2"/>
    <property type="match status" value="1"/>
</dbReference>
<dbReference type="VEuPathDB" id="FungiDB:ASPWEDRAFT_152798"/>
<protein>
    <recommendedName>
        <fullName evidence="8">Zn(2)-C6 fungal-type domain-containing protein</fullName>
    </recommendedName>
</protein>
<dbReference type="CDD" id="cd12148">
    <property type="entry name" value="fungal_TF_MHR"/>
    <property type="match status" value="1"/>
</dbReference>
<dbReference type="CDD" id="cd00067">
    <property type="entry name" value="GAL4"/>
    <property type="match status" value="1"/>
</dbReference>
<organism evidence="9 10">
    <name type="scientific">Aspergillus wentii DTO 134E9</name>
    <dbReference type="NCBI Taxonomy" id="1073089"/>
    <lineage>
        <taxon>Eukaryota</taxon>
        <taxon>Fungi</taxon>
        <taxon>Dikarya</taxon>
        <taxon>Ascomycota</taxon>
        <taxon>Pezizomycotina</taxon>
        <taxon>Eurotiomycetes</taxon>
        <taxon>Eurotiomycetidae</taxon>
        <taxon>Eurotiales</taxon>
        <taxon>Aspergillaceae</taxon>
        <taxon>Aspergillus</taxon>
        <taxon>Aspergillus subgen. Cremei</taxon>
    </lineage>
</organism>
<dbReference type="InterPro" id="IPR036864">
    <property type="entry name" value="Zn2-C6_fun-type_DNA-bd_sf"/>
</dbReference>
<dbReference type="InterPro" id="IPR001138">
    <property type="entry name" value="Zn2Cys6_DnaBD"/>
</dbReference>
<feature type="coiled-coil region" evidence="6">
    <location>
        <begin position="64"/>
        <end position="91"/>
    </location>
</feature>
<keyword evidence="1" id="KW-0479">Metal-binding</keyword>
<dbReference type="GeneID" id="63745478"/>
<keyword evidence="6" id="KW-0175">Coiled coil</keyword>
<dbReference type="PROSITE" id="PS00463">
    <property type="entry name" value="ZN2_CY6_FUNGAL_1"/>
    <property type="match status" value="1"/>
</dbReference>
<evidence type="ECO:0000259" key="8">
    <source>
        <dbReference type="PROSITE" id="PS50048"/>
    </source>
</evidence>
<keyword evidence="5" id="KW-0539">Nucleus</keyword>
<dbReference type="GO" id="GO:0006351">
    <property type="term" value="P:DNA-templated transcription"/>
    <property type="evidence" value="ECO:0007669"/>
    <property type="project" value="InterPro"/>
</dbReference>
<reference evidence="10" key="1">
    <citation type="journal article" date="2017" name="Genome Biol.">
        <title>Comparative genomics reveals high biological diversity and specific adaptations in the industrially and medically important fungal genus Aspergillus.</title>
        <authorList>
            <person name="de Vries R.P."/>
            <person name="Riley R."/>
            <person name="Wiebenga A."/>
            <person name="Aguilar-Osorio G."/>
            <person name="Amillis S."/>
            <person name="Uchima C.A."/>
            <person name="Anderluh G."/>
            <person name="Asadollahi M."/>
            <person name="Askin M."/>
            <person name="Barry K."/>
            <person name="Battaglia E."/>
            <person name="Bayram O."/>
            <person name="Benocci T."/>
            <person name="Braus-Stromeyer S.A."/>
            <person name="Caldana C."/>
            <person name="Canovas D."/>
            <person name="Cerqueira G.C."/>
            <person name="Chen F."/>
            <person name="Chen W."/>
            <person name="Choi C."/>
            <person name="Clum A."/>
            <person name="Dos Santos R.A."/>
            <person name="Damasio A.R."/>
            <person name="Diallinas G."/>
            <person name="Emri T."/>
            <person name="Fekete E."/>
            <person name="Flipphi M."/>
            <person name="Freyberg S."/>
            <person name="Gallo A."/>
            <person name="Gournas C."/>
            <person name="Habgood R."/>
            <person name="Hainaut M."/>
            <person name="Harispe M.L."/>
            <person name="Henrissat B."/>
            <person name="Hilden K.S."/>
            <person name="Hope R."/>
            <person name="Hossain A."/>
            <person name="Karabika E."/>
            <person name="Karaffa L."/>
            <person name="Karanyi Z."/>
            <person name="Krasevec N."/>
            <person name="Kuo A."/>
            <person name="Kusch H."/>
            <person name="LaButti K."/>
            <person name="Lagendijk E.L."/>
            <person name="Lapidus A."/>
            <person name="Levasseur A."/>
            <person name="Lindquist E."/>
            <person name="Lipzen A."/>
            <person name="Logrieco A.F."/>
            <person name="MacCabe A."/>
            <person name="Maekelae M.R."/>
            <person name="Malavazi I."/>
            <person name="Melin P."/>
            <person name="Meyer V."/>
            <person name="Mielnichuk N."/>
            <person name="Miskei M."/>
            <person name="Molnar A.P."/>
            <person name="Mule G."/>
            <person name="Ngan C.Y."/>
            <person name="Orejas M."/>
            <person name="Orosz E."/>
            <person name="Ouedraogo J.P."/>
            <person name="Overkamp K.M."/>
            <person name="Park H.-S."/>
            <person name="Perrone G."/>
            <person name="Piumi F."/>
            <person name="Punt P.J."/>
            <person name="Ram A.F."/>
            <person name="Ramon A."/>
            <person name="Rauscher S."/>
            <person name="Record E."/>
            <person name="Riano-Pachon D.M."/>
            <person name="Robert V."/>
            <person name="Roehrig J."/>
            <person name="Ruller R."/>
            <person name="Salamov A."/>
            <person name="Salih N.S."/>
            <person name="Samson R.A."/>
            <person name="Sandor E."/>
            <person name="Sanguinetti M."/>
            <person name="Schuetze T."/>
            <person name="Sepcic K."/>
            <person name="Shelest E."/>
            <person name="Sherlock G."/>
            <person name="Sophianopoulou V."/>
            <person name="Squina F.M."/>
            <person name="Sun H."/>
            <person name="Susca A."/>
            <person name="Todd R.B."/>
            <person name="Tsang A."/>
            <person name="Unkles S.E."/>
            <person name="van de Wiele N."/>
            <person name="van Rossen-Uffink D."/>
            <person name="Oliveira J.V."/>
            <person name="Vesth T.C."/>
            <person name="Visser J."/>
            <person name="Yu J.-H."/>
            <person name="Zhou M."/>
            <person name="Andersen M.R."/>
            <person name="Archer D.B."/>
            <person name="Baker S.E."/>
            <person name="Benoit I."/>
            <person name="Brakhage A.A."/>
            <person name="Braus G.H."/>
            <person name="Fischer R."/>
            <person name="Frisvad J.C."/>
            <person name="Goldman G.H."/>
            <person name="Houbraken J."/>
            <person name="Oakley B."/>
            <person name="Pocsi I."/>
            <person name="Scazzocchio C."/>
            <person name="Seiboth B."/>
            <person name="vanKuyk P.A."/>
            <person name="Wortman J."/>
            <person name="Dyer P.S."/>
            <person name="Grigoriev I.V."/>
        </authorList>
    </citation>
    <scope>NUCLEOTIDE SEQUENCE [LARGE SCALE GENOMIC DNA]</scope>
    <source>
        <strain evidence="10">DTO 134E9</strain>
    </source>
</reference>
<dbReference type="GO" id="GO:0003677">
    <property type="term" value="F:DNA binding"/>
    <property type="evidence" value="ECO:0007669"/>
    <property type="project" value="UniProtKB-KW"/>
</dbReference>
<keyword evidence="4" id="KW-0804">Transcription</keyword>
<evidence type="ECO:0000256" key="5">
    <source>
        <dbReference type="ARBA" id="ARBA00023242"/>
    </source>
</evidence>
<dbReference type="Gene3D" id="4.10.240.10">
    <property type="entry name" value="Zn(2)-C6 fungal-type DNA-binding domain"/>
    <property type="match status" value="1"/>
</dbReference>
<evidence type="ECO:0000256" key="6">
    <source>
        <dbReference type="SAM" id="Coils"/>
    </source>
</evidence>
<keyword evidence="3" id="KW-0238">DNA-binding</keyword>
<feature type="domain" description="Zn(2)-C6 fungal-type" evidence="8">
    <location>
        <begin position="33"/>
        <end position="62"/>
    </location>
</feature>
<dbReference type="RefSeq" id="XP_040690610.1">
    <property type="nucleotide sequence ID" value="XM_040829630.1"/>
</dbReference>
<evidence type="ECO:0000313" key="10">
    <source>
        <dbReference type="Proteomes" id="UP000184383"/>
    </source>
</evidence>
<dbReference type="SUPFAM" id="SSF57701">
    <property type="entry name" value="Zn2/Cys6 DNA-binding domain"/>
    <property type="match status" value="1"/>
</dbReference>
<dbReference type="GO" id="GO:0000981">
    <property type="term" value="F:DNA-binding transcription factor activity, RNA polymerase II-specific"/>
    <property type="evidence" value="ECO:0007669"/>
    <property type="project" value="InterPro"/>
</dbReference>
<feature type="region of interest" description="Disordered" evidence="7">
    <location>
        <begin position="1"/>
        <end position="22"/>
    </location>
</feature>
<dbReference type="PANTHER" id="PTHR47256">
    <property type="entry name" value="ZN(II)2CYS6 TRANSCRIPTION FACTOR (EUROFUNG)-RELATED"/>
    <property type="match status" value="1"/>
</dbReference>
<proteinExistence type="predicted"/>
<dbReference type="STRING" id="1073089.A0A1L9RPT1"/>
<keyword evidence="10" id="KW-1185">Reference proteome</keyword>
<dbReference type="SMART" id="SM00066">
    <property type="entry name" value="GAL4"/>
    <property type="match status" value="1"/>
</dbReference>
<accession>A0A1L9RPT1</accession>
<evidence type="ECO:0000256" key="3">
    <source>
        <dbReference type="ARBA" id="ARBA00023125"/>
    </source>
</evidence>
<dbReference type="GO" id="GO:0008270">
    <property type="term" value="F:zinc ion binding"/>
    <property type="evidence" value="ECO:0007669"/>
    <property type="project" value="InterPro"/>
</dbReference>
<dbReference type="PANTHER" id="PTHR47256:SF1">
    <property type="entry name" value="ZN(II)2CYS6 TRANSCRIPTION FACTOR (EUROFUNG)"/>
    <property type="match status" value="1"/>
</dbReference>
<dbReference type="Pfam" id="PF00172">
    <property type="entry name" value="Zn_clus"/>
    <property type="match status" value="1"/>
</dbReference>
<evidence type="ECO:0000256" key="4">
    <source>
        <dbReference type="ARBA" id="ARBA00023163"/>
    </source>
</evidence>
<keyword evidence="2" id="KW-0805">Transcription regulation</keyword>
<gene>
    <name evidence="9" type="ORF">ASPWEDRAFT_152798</name>
</gene>
<dbReference type="InterPro" id="IPR007219">
    <property type="entry name" value="XnlR_reg_dom"/>
</dbReference>
<evidence type="ECO:0000313" key="9">
    <source>
        <dbReference type="EMBL" id="OJJ36934.1"/>
    </source>
</evidence>
<dbReference type="Proteomes" id="UP000184383">
    <property type="component" value="Unassembled WGS sequence"/>
</dbReference>
<dbReference type="OrthoDB" id="2593732at2759"/>
<dbReference type="AlphaFoldDB" id="A0A1L9RPT1"/>
<sequence>MSGSKFPRLLAPAPPGINDAIEGDGRRRNVGVACLACKTRKLKCSNEHPCSNCRKNNIECTINKDSDKRRRDNLKRKIEVLEEKEDILIRLVDTLRDSGQNRTAHLLNFIRGNNSLAEIKRYIDTHLSRSELEKTPALIEVRNEVERRLQQSGPPTTRRMLDAKRLSDTSVFKVPAKPWTSVVDNDDFVSHLVSLWFTWFHPFCNWIDRDTFIRYMKMGNVRSQFCSPLLVNAILADACAYSDFPEAYATPGDPASKGAHFYSEAKRYLDEEEGKITLPTVQGLGVMWIYTCLAEKERSRWIHHNQLIHAVQELSHQNPPHLGNADENAIRLARVVNHTIWGLYNVNTMYSAWYGKIPSINLPQRPLPSSEINVHDNDLWYRYPVRSDGVQAHTRCLFSALCSLNQITYNMTRIFFNTEYKLPWSEIEFKAEELHSRLRDWMIHLPSCLKNETSFDLPHVLSLHMYYHSMILRMFSIIRRTTNIDARQRAHETCLSSARTISKLMHLHRSACGADHIPVLNFQWVTDALLILLDRLSDAKDRDAFINLNVAAKALGRRWPLGKKMLRLVQNRAEEMRMGVPKEMGVLFSCLFES</sequence>
<dbReference type="InterPro" id="IPR053187">
    <property type="entry name" value="Notoamide_regulator"/>
</dbReference>
<dbReference type="Pfam" id="PF04082">
    <property type="entry name" value="Fungal_trans"/>
    <property type="match status" value="1"/>
</dbReference>
<dbReference type="EMBL" id="KV878211">
    <property type="protein sequence ID" value="OJJ36934.1"/>
    <property type="molecule type" value="Genomic_DNA"/>
</dbReference>